<evidence type="ECO:0000313" key="2">
    <source>
        <dbReference type="EMBL" id="AUB80409.1"/>
    </source>
</evidence>
<dbReference type="AlphaFoldDB" id="A0A2K8U4S7"/>
<dbReference type="InterPro" id="IPR029024">
    <property type="entry name" value="TerB-like"/>
</dbReference>
<protein>
    <submittedName>
        <fullName evidence="2">Tellurite resistance TerB</fullName>
    </submittedName>
</protein>
<dbReference type="InterPro" id="IPR007791">
    <property type="entry name" value="DjlA_N"/>
</dbReference>
<organism evidence="2 3">
    <name type="scientific">Candidatus Thiodictyon syntrophicum</name>
    <dbReference type="NCBI Taxonomy" id="1166950"/>
    <lineage>
        <taxon>Bacteria</taxon>
        <taxon>Pseudomonadati</taxon>
        <taxon>Pseudomonadota</taxon>
        <taxon>Gammaproteobacteria</taxon>
        <taxon>Chromatiales</taxon>
        <taxon>Chromatiaceae</taxon>
        <taxon>Thiodictyon</taxon>
    </lineage>
</organism>
<dbReference type="Proteomes" id="UP000232638">
    <property type="component" value="Chromosome"/>
</dbReference>
<dbReference type="EMBL" id="CP020370">
    <property type="protein sequence ID" value="AUB80409.1"/>
    <property type="molecule type" value="Genomic_DNA"/>
</dbReference>
<gene>
    <name evidence="2" type="ORF">THSYN_05220</name>
</gene>
<evidence type="ECO:0000259" key="1">
    <source>
        <dbReference type="Pfam" id="PF05099"/>
    </source>
</evidence>
<name>A0A2K8U4S7_9GAMM</name>
<feature type="domain" description="Co-chaperone DjlA N-terminal" evidence="1">
    <location>
        <begin position="35"/>
        <end position="151"/>
    </location>
</feature>
<dbReference type="Gene3D" id="1.10.3680.10">
    <property type="entry name" value="TerB-like"/>
    <property type="match status" value="1"/>
</dbReference>
<dbReference type="KEGG" id="tsy:THSYN_05220"/>
<dbReference type="CDD" id="cd07176">
    <property type="entry name" value="terB"/>
    <property type="match status" value="1"/>
</dbReference>
<reference evidence="2 3" key="1">
    <citation type="submission" date="2017-03" db="EMBL/GenBank/DDBJ databases">
        <title>Complete genome sequence of Candidatus 'Thiodictyon syntrophicum' sp. nov. strain Cad16T, a photolithoautotroph purple sulfur bacterium isolated from an alpine meromictic lake.</title>
        <authorList>
            <person name="Luedin S.M."/>
            <person name="Pothier J.F."/>
            <person name="Danza F."/>
            <person name="Storelli N."/>
            <person name="Wittwer M."/>
            <person name="Tonolla M."/>
        </authorList>
    </citation>
    <scope>NUCLEOTIDE SEQUENCE [LARGE SCALE GENOMIC DNA]</scope>
    <source>
        <strain evidence="2 3">Cad16T</strain>
    </source>
</reference>
<keyword evidence="3" id="KW-1185">Reference proteome</keyword>
<dbReference type="Pfam" id="PF05099">
    <property type="entry name" value="TerB"/>
    <property type="match status" value="1"/>
</dbReference>
<evidence type="ECO:0000313" key="3">
    <source>
        <dbReference type="Proteomes" id="UP000232638"/>
    </source>
</evidence>
<sequence>MVSPMLQGMLDKLKEMGSNLKDDAARLRNKSFMNACTAGCAIIANADGVVSPDEKRKMMAFMNSSDVLSLYDSGEVIKGFEAHCAKYEFDPQIGEAEALRVVSGIKSKPAEARLLVRACCVIAAADGNFDEDERGAVTRICHELGLEPSEFLPTK</sequence>
<proteinExistence type="predicted"/>
<dbReference type="SUPFAM" id="SSF158682">
    <property type="entry name" value="TerB-like"/>
    <property type="match status" value="1"/>
</dbReference>
<accession>A0A2K8U4S7</accession>